<reference evidence="1 2" key="1">
    <citation type="journal article" date="2019" name="Sci. Rep.">
        <title>Orb-weaving spider Araneus ventricosus genome elucidates the spidroin gene catalogue.</title>
        <authorList>
            <person name="Kono N."/>
            <person name="Nakamura H."/>
            <person name="Ohtoshi R."/>
            <person name="Moran D.A.P."/>
            <person name="Shinohara A."/>
            <person name="Yoshida Y."/>
            <person name="Fujiwara M."/>
            <person name="Mori M."/>
            <person name="Tomita M."/>
            <person name="Arakawa K."/>
        </authorList>
    </citation>
    <scope>NUCLEOTIDE SEQUENCE [LARGE SCALE GENOMIC DNA]</scope>
</reference>
<dbReference type="AlphaFoldDB" id="A0A4Y2NDC7"/>
<accession>A0A4Y2NDC7</accession>
<keyword evidence="2" id="KW-1185">Reference proteome</keyword>
<comment type="caution">
    <text evidence="1">The sequence shown here is derived from an EMBL/GenBank/DDBJ whole genome shotgun (WGS) entry which is preliminary data.</text>
</comment>
<dbReference type="EMBL" id="BGPR01286965">
    <property type="protein sequence ID" value="GBN37291.1"/>
    <property type="molecule type" value="Genomic_DNA"/>
</dbReference>
<gene>
    <name evidence="1" type="ORF">AVEN_38670_1</name>
</gene>
<organism evidence="1 2">
    <name type="scientific">Araneus ventricosus</name>
    <name type="common">Orbweaver spider</name>
    <name type="synonym">Epeira ventricosa</name>
    <dbReference type="NCBI Taxonomy" id="182803"/>
    <lineage>
        <taxon>Eukaryota</taxon>
        <taxon>Metazoa</taxon>
        <taxon>Ecdysozoa</taxon>
        <taxon>Arthropoda</taxon>
        <taxon>Chelicerata</taxon>
        <taxon>Arachnida</taxon>
        <taxon>Araneae</taxon>
        <taxon>Araneomorphae</taxon>
        <taxon>Entelegynae</taxon>
        <taxon>Araneoidea</taxon>
        <taxon>Araneidae</taxon>
        <taxon>Araneus</taxon>
    </lineage>
</organism>
<dbReference type="Proteomes" id="UP000499080">
    <property type="component" value="Unassembled WGS sequence"/>
</dbReference>
<protein>
    <submittedName>
        <fullName evidence="1">Uncharacterized protein</fullName>
    </submittedName>
</protein>
<proteinExistence type="predicted"/>
<feature type="non-terminal residue" evidence="1">
    <location>
        <position position="55"/>
    </location>
</feature>
<evidence type="ECO:0000313" key="2">
    <source>
        <dbReference type="Proteomes" id="UP000499080"/>
    </source>
</evidence>
<name>A0A4Y2NDC7_ARAVE</name>
<evidence type="ECO:0000313" key="1">
    <source>
        <dbReference type="EMBL" id="GBN37291.1"/>
    </source>
</evidence>
<sequence length="55" mass="6452">MVSTFTIRQHQLQVEWSDGIWEGLNIRRATPRDAIYVWFPHSRSDSTSSKWSGVM</sequence>